<dbReference type="Proteomes" id="UP000051908">
    <property type="component" value="Unassembled WGS sequence"/>
</dbReference>
<comment type="caution">
    <text evidence="2">The sequence shown here is derived from an EMBL/GenBank/DDBJ whole genome shotgun (WGS) entry which is preliminary data.</text>
</comment>
<evidence type="ECO:0000313" key="2">
    <source>
        <dbReference type="EMBL" id="KRL28196.1"/>
    </source>
</evidence>
<sequence>MPFYVAGYFQSSSQKYIIKIQFQGEEDILSKKALLIGVMCLLLISAGCANKADADKSTSNVRATETTEKTVDYTSLSQSEKNELTFLFTRSSQDPVSVNLKIINRTNKNISFINSDFILLHTKSDKVRADKDGDSTISSNSTKTVKNLFEDVELSEFQTVGLFVYKNEDNELAYSETAKLSSRSSNLTNSSLENSYKQATKAAKEAKRVTKSTSSETEDSKKNSTDTNTNANTTDTNVNDSTNTNTDSSNSTDNKTNNNNDSSSVGTVSSDQAINMVKSHDGNTDKKYAVIVDQNGGTAKTYTDSNGQSVYWIHSSDSDGSSGDDWTVYPNGTVMHAKPNL</sequence>
<feature type="compositionally biased region" description="Low complexity" evidence="1">
    <location>
        <begin position="225"/>
        <end position="264"/>
    </location>
</feature>
<feature type="compositionally biased region" description="Low complexity" evidence="1">
    <location>
        <begin position="180"/>
        <end position="195"/>
    </location>
</feature>
<evidence type="ECO:0000256" key="1">
    <source>
        <dbReference type="SAM" id="MobiDB-lite"/>
    </source>
</evidence>
<evidence type="ECO:0000313" key="3">
    <source>
        <dbReference type="Proteomes" id="UP000051908"/>
    </source>
</evidence>
<protein>
    <recommendedName>
        <fullName evidence="4">DUF5067 domain-containing protein</fullName>
    </recommendedName>
</protein>
<proteinExistence type="predicted"/>
<accession>A0A0R1PC87</accession>
<dbReference type="EMBL" id="AZES01000165">
    <property type="protein sequence ID" value="KRL28196.1"/>
    <property type="molecule type" value="Genomic_DNA"/>
</dbReference>
<dbReference type="AlphaFoldDB" id="A0A0R1PC87"/>
<feature type="region of interest" description="Disordered" evidence="1">
    <location>
        <begin position="176"/>
        <end position="270"/>
    </location>
</feature>
<dbReference type="PATRIC" id="fig|1122151.5.peg.1778"/>
<keyword evidence="3" id="KW-1185">Reference proteome</keyword>
<evidence type="ECO:0008006" key="4">
    <source>
        <dbReference type="Google" id="ProtNLM"/>
    </source>
</evidence>
<name>A0A0R1PC87_9LACO</name>
<reference evidence="2 3" key="1">
    <citation type="journal article" date="2015" name="Genome Announc.">
        <title>Expanding the biotechnology potential of lactobacilli through comparative genomics of 213 strains and associated genera.</title>
        <authorList>
            <person name="Sun Z."/>
            <person name="Harris H.M."/>
            <person name="McCann A."/>
            <person name="Guo C."/>
            <person name="Argimon S."/>
            <person name="Zhang W."/>
            <person name="Yang X."/>
            <person name="Jeffery I.B."/>
            <person name="Cooney J.C."/>
            <person name="Kagawa T.F."/>
            <person name="Liu W."/>
            <person name="Song Y."/>
            <person name="Salvetti E."/>
            <person name="Wrobel A."/>
            <person name="Rasinkangas P."/>
            <person name="Parkhill J."/>
            <person name="Rea M.C."/>
            <person name="O'Sullivan O."/>
            <person name="Ritari J."/>
            <person name="Douillard F.P."/>
            <person name="Paul Ross R."/>
            <person name="Yang R."/>
            <person name="Briner A.E."/>
            <person name="Felis G.E."/>
            <person name="de Vos W.M."/>
            <person name="Barrangou R."/>
            <person name="Klaenhammer T.R."/>
            <person name="Caufield P.W."/>
            <person name="Cui Y."/>
            <person name="Zhang H."/>
            <person name="O'Toole P.W."/>
        </authorList>
    </citation>
    <scope>NUCLEOTIDE SEQUENCE [LARGE SCALE GENOMIC DNA]</scope>
    <source>
        <strain evidence="2 3">DSM 13238</strain>
    </source>
</reference>
<organism evidence="2 3">
    <name type="scientific">Companilactobacillus paralimentarius DSM 13238 = JCM 10415</name>
    <dbReference type="NCBI Taxonomy" id="1122151"/>
    <lineage>
        <taxon>Bacteria</taxon>
        <taxon>Bacillati</taxon>
        <taxon>Bacillota</taxon>
        <taxon>Bacilli</taxon>
        <taxon>Lactobacillales</taxon>
        <taxon>Lactobacillaceae</taxon>
        <taxon>Companilactobacillus</taxon>
    </lineage>
</organism>
<gene>
    <name evidence="2" type="ORF">FD33_GL001715</name>
</gene>